<dbReference type="GO" id="GO:0042602">
    <property type="term" value="F:riboflavin reductase (NADPH) activity"/>
    <property type="evidence" value="ECO:0007669"/>
    <property type="project" value="TreeGrafter"/>
</dbReference>
<dbReference type="InterPro" id="IPR012349">
    <property type="entry name" value="Split_barrel_FMN-bd"/>
</dbReference>
<dbReference type="GO" id="GO:0010181">
    <property type="term" value="F:FMN binding"/>
    <property type="evidence" value="ECO:0007669"/>
    <property type="project" value="InterPro"/>
</dbReference>
<comment type="caution">
    <text evidence="4">The sequence shown here is derived from an EMBL/GenBank/DDBJ whole genome shotgun (WGS) entry which is preliminary data.</text>
</comment>
<gene>
    <name evidence="4" type="ORF">AK37_16545</name>
</gene>
<dbReference type="AlphaFoldDB" id="H0JUD5"/>
<dbReference type="PANTHER" id="PTHR30466">
    <property type="entry name" value="FLAVIN REDUCTASE"/>
    <property type="match status" value="1"/>
</dbReference>
<dbReference type="EMBL" id="AHBW01000049">
    <property type="protein sequence ID" value="EHK82233.1"/>
    <property type="molecule type" value="Genomic_DNA"/>
</dbReference>
<evidence type="ECO:0000313" key="4">
    <source>
        <dbReference type="EMBL" id="EHK82233.1"/>
    </source>
</evidence>
<proteinExistence type="inferred from homology"/>
<feature type="domain" description="Flavin reductase like" evidence="3">
    <location>
        <begin position="1"/>
        <end position="145"/>
    </location>
</feature>
<name>H0JUD5_9NOCA</name>
<evidence type="ECO:0000256" key="1">
    <source>
        <dbReference type="ARBA" id="ARBA00008898"/>
    </source>
</evidence>
<organism evidence="4 5">
    <name type="scientific">Rhodococcus pyridinivorans AK37</name>
    <dbReference type="NCBI Taxonomy" id="1114960"/>
    <lineage>
        <taxon>Bacteria</taxon>
        <taxon>Bacillati</taxon>
        <taxon>Actinomycetota</taxon>
        <taxon>Actinomycetes</taxon>
        <taxon>Mycobacteriales</taxon>
        <taxon>Nocardiaceae</taxon>
        <taxon>Rhodococcus</taxon>
    </lineage>
</organism>
<dbReference type="GO" id="GO:0006208">
    <property type="term" value="P:pyrimidine nucleobase catabolic process"/>
    <property type="evidence" value="ECO:0007669"/>
    <property type="project" value="TreeGrafter"/>
</dbReference>
<sequence>MADLPAAVSIVTTTSATGELHGATISAVTSLSKTPPMLLVCLDANSETLAALEIGRGFLVHIVSESQQDVAMAFAGKGKEKFEKTEWSLSGSGCPRFDEATVVFECSVESMTPGGDHTIVVGNILAIDHAADRSPVVYHRQRMFATSSQ</sequence>
<comment type="similarity">
    <text evidence="1">Belongs to the non-flavoprotein flavin reductase family.</text>
</comment>
<dbReference type="Gene3D" id="2.30.110.10">
    <property type="entry name" value="Electron Transport, Fmn-binding Protein, Chain A"/>
    <property type="match status" value="1"/>
</dbReference>
<dbReference type="Proteomes" id="UP000005064">
    <property type="component" value="Unassembled WGS sequence"/>
</dbReference>
<dbReference type="SUPFAM" id="SSF50475">
    <property type="entry name" value="FMN-binding split barrel"/>
    <property type="match status" value="1"/>
</dbReference>
<keyword evidence="2" id="KW-0560">Oxidoreductase</keyword>
<dbReference type="PANTHER" id="PTHR30466:SF1">
    <property type="entry name" value="FMN REDUCTASE (NADH) RUTF"/>
    <property type="match status" value="1"/>
</dbReference>
<dbReference type="PATRIC" id="fig|1114960.4.peg.3366"/>
<accession>H0JUD5</accession>
<dbReference type="InterPro" id="IPR050268">
    <property type="entry name" value="NADH-dep_flavin_reductase"/>
</dbReference>
<dbReference type="Pfam" id="PF01613">
    <property type="entry name" value="Flavin_Reduct"/>
    <property type="match status" value="1"/>
</dbReference>
<protein>
    <submittedName>
        <fullName evidence="4">Putative reductase</fullName>
    </submittedName>
</protein>
<evidence type="ECO:0000256" key="2">
    <source>
        <dbReference type="ARBA" id="ARBA00023002"/>
    </source>
</evidence>
<evidence type="ECO:0000259" key="3">
    <source>
        <dbReference type="SMART" id="SM00903"/>
    </source>
</evidence>
<evidence type="ECO:0000313" key="5">
    <source>
        <dbReference type="Proteomes" id="UP000005064"/>
    </source>
</evidence>
<reference evidence="4 5" key="1">
    <citation type="submission" date="2011-12" db="EMBL/GenBank/DDBJ databases">
        <authorList>
            <person name="Kriszt B."/>
            <person name="Tancsics A."/>
            <person name="Cserhati M."/>
            <person name="Toth A."/>
            <person name="Nagy I."/>
            <person name="Horvath B."/>
            <person name="Tamura T."/>
            <person name="Kukolya J."/>
            <person name="Szoboszlay S."/>
        </authorList>
    </citation>
    <scope>NUCLEOTIDE SEQUENCE [LARGE SCALE GENOMIC DNA]</scope>
    <source>
        <strain evidence="4 5">AK37</strain>
    </source>
</reference>
<dbReference type="InterPro" id="IPR002563">
    <property type="entry name" value="Flavin_Rdtase-like_dom"/>
</dbReference>
<dbReference type="SMART" id="SM00903">
    <property type="entry name" value="Flavin_Reduct"/>
    <property type="match status" value="1"/>
</dbReference>